<keyword evidence="2" id="KW-1185">Reference proteome</keyword>
<gene>
    <name evidence="1" type="ORF">PPACK8108_LOCUS2411</name>
</gene>
<dbReference type="AlphaFoldDB" id="A0AAV0AIC1"/>
<protein>
    <submittedName>
        <fullName evidence="1">Expressed protein</fullName>
    </submittedName>
</protein>
<proteinExistence type="predicted"/>
<organism evidence="1 2">
    <name type="scientific">Phakopsora pachyrhizi</name>
    <name type="common">Asian soybean rust disease fungus</name>
    <dbReference type="NCBI Taxonomy" id="170000"/>
    <lineage>
        <taxon>Eukaryota</taxon>
        <taxon>Fungi</taxon>
        <taxon>Dikarya</taxon>
        <taxon>Basidiomycota</taxon>
        <taxon>Pucciniomycotina</taxon>
        <taxon>Pucciniomycetes</taxon>
        <taxon>Pucciniales</taxon>
        <taxon>Phakopsoraceae</taxon>
        <taxon>Phakopsora</taxon>
    </lineage>
</organism>
<name>A0AAV0AIC1_PHAPC</name>
<comment type="caution">
    <text evidence="1">The sequence shown here is derived from an EMBL/GenBank/DDBJ whole genome shotgun (WGS) entry which is preliminary data.</text>
</comment>
<reference evidence="1" key="1">
    <citation type="submission" date="2022-06" db="EMBL/GenBank/DDBJ databases">
        <authorList>
            <consortium name="SYNGENTA / RWTH Aachen University"/>
        </authorList>
    </citation>
    <scope>NUCLEOTIDE SEQUENCE</scope>
</reference>
<accession>A0AAV0AIC1</accession>
<evidence type="ECO:0000313" key="1">
    <source>
        <dbReference type="EMBL" id="CAH7667963.1"/>
    </source>
</evidence>
<sequence length="84" mass="9621">MYFFSLYLSYCVYSSCLTAHTLVLPIKNPCLLSQTLFFPRSSFVKFVYYSILKSSYPAFTIKKRSQMPGKCASLTQLLSAGYIF</sequence>
<dbReference type="EMBL" id="CALTRL010000403">
    <property type="protein sequence ID" value="CAH7667963.1"/>
    <property type="molecule type" value="Genomic_DNA"/>
</dbReference>
<evidence type="ECO:0000313" key="2">
    <source>
        <dbReference type="Proteomes" id="UP001153365"/>
    </source>
</evidence>
<dbReference type="Proteomes" id="UP001153365">
    <property type="component" value="Unassembled WGS sequence"/>
</dbReference>